<comment type="caution">
    <text evidence="1">The sequence shown here is derived from an EMBL/GenBank/DDBJ whole genome shotgun (WGS) entry which is preliminary data.</text>
</comment>
<evidence type="ECO:0000313" key="2">
    <source>
        <dbReference type="Proteomes" id="UP001059893"/>
    </source>
</evidence>
<gene>
    <name evidence="1" type="ORF">MCOR33_011751</name>
</gene>
<dbReference type="EMBL" id="JABSND010000667">
    <property type="protein sequence ID" value="KAI6289685.1"/>
    <property type="molecule type" value="Genomic_DNA"/>
</dbReference>
<evidence type="ECO:0000313" key="1">
    <source>
        <dbReference type="EMBL" id="KAI6289685.1"/>
    </source>
</evidence>
<sequence>MFHIVDFMPFWHLEQDRTETCRACIGGKMQRPGEVNGPHRIVRDRITDENKSIKMFLSP</sequence>
<reference evidence="1" key="1">
    <citation type="submission" date="2021-01" db="EMBL/GenBank/DDBJ databases">
        <title>Deciphering the adaptive evolutionary patterns associated with biogeogrpahic diversity in the finger millet blast pathogen Magnaporthe oryzae in Eastern Africa.</title>
        <authorList>
            <person name="Onyema G."/>
            <person name="Shittu T.A."/>
            <person name="Dodsworth S."/>
            <person name="Devilliers S."/>
            <person name="Muthumeenakshi S."/>
            <person name="Sreenivasaprasad S."/>
        </authorList>
    </citation>
    <scope>NUCLEOTIDE SEQUENCE</scope>
    <source>
        <strain evidence="1">D15/s37</strain>
    </source>
</reference>
<keyword evidence="2" id="KW-1185">Reference proteome</keyword>
<accession>A0ABQ8N1Q4</accession>
<organism evidence="1 2">
    <name type="scientific">Pyricularia grisea</name>
    <name type="common">Crabgrass-specific blast fungus</name>
    <name type="synonym">Magnaporthe grisea</name>
    <dbReference type="NCBI Taxonomy" id="148305"/>
    <lineage>
        <taxon>Eukaryota</taxon>
        <taxon>Fungi</taxon>
        <taxon>Dikarya</taxon>
        <taxon>Ascomycota</taxon>
        <taxon>Pezizomycotina</taxon>
        <taxon>Sordariomycetes</taxon>
        <taxon>Sordariomycetidae</taxon>
        <taxon>Magnaporthales</taxon>
        <taxon>Pyriculariaceae</taxon>
        <taxon>Pyricularia</taxon>
    </lineage>
</organism>
<feature type="non-terminal residue" evidence="1">
    <location>
        <position position="59"/>
    </location>
</feature>
<proteinExistence type="predicted"/>
<name>A0ABQ8N1Q4_PYRGI</name>
<dbReference type="Proteomes" id="UP001059893">
    <property type="component" value="Unassembled WGS sequence"/>
</dbReference>
<protein>
    <submittedName>
        <fullName evidence="1">Uncharacterized protein</fullName>
    </submittedName>
</protein>